<feature type="coiled-coil region" evidence="1">
    <location>
        <begin position="98"/>
        <end position="125"/>
    </location>
</feature>
<evidence type="ECO:0000313" key="3">
    <source>
        <dbReference type="Proteomes" id="UP000679213"/>
    </source>
</evidence>
<dbReference type="RefSeq" id="WP_214399324.1">
    <property type="nucleotide sequence ID" value="NZ_LR792632.1"/>
</dbReference>
<dbReference type="Proteomes" id="UP000679213">
    <property type="component" value="Chromosome I"/>
</dbReference>
<evidence type="ECO:0000256" key="1">
    <source>
        <dbReference type="SAM" id="Coils"/>
    </source>
</evidence>
<dbReference type="AlphaFoldDB" id="A0A8D6PVS5"/>
<reference evidence="2 3" key="1">
    <citation type="submission" date="2020-04" db="EMBL/GenBank/DDBJ databases">
        <authorList>
            <consortium name="Genoscope - CEA"/>
            <person name="William W."/>
        </authorList>
    </citation>
    <scope>NUCLEOTIDE SEQUENCE [LARGE SCALE GENOMIC DNA]</scope>
    <source>
        <strain evidence="2 3">SG7</strain>
    </source>
</reference>
<dbReference type="GeneID" id="65883747"/>
<name>A0A8D6PVS5_9EURY</name>
<protein>
    <submittedName>
        <fullName evidence="2">Uncharacterized protein</fullName>
    </submittedName>
</protein>
<dbReference type="EMBL" id="LR792632">
    <property type="protein sequence ID" value="CAB3288884.1"/>
    <property type="molecule type" value="Genomic_DNA"/>
</dbReference>
<feature type="coiled-coil region" evidence="1">
    <location>
        <begin position="10"/>
        <end position="37"/>
    </location>
</feature>
<keyword evidence="1" id="KW-0175">Coiled coil</keyword>
<keyword evidence="3" id="KW-1185">Reference proteome</keyword>
<organism evidence="2 3">
    <name type="scientific">Methanocaldococcus lauensis</name>
    <dbReference type="NCBI Taxonomy" id="2546128"/>
    <lineage>
        <taxon>Archaea</taxon>
        <taxon>Methanobacteriati</taxon>
        <taxon>Methanobacteriota</taxon>
        <taxon>Methanomada group</taxon>
        <taxon>Methanococci</taxon>
        <taxon>Methanococcales</taxon>
        <taxon>Methanocaldococcaceae</taxon>
        <taxon>Methanocaldococcus</taxon>
    </lineage>
</organism>
<sequence length="168" mass="19656">MQRDETLKVKDRILKIIDELNEINKELKNKAIEKAIENLKIAVYGDKIGSEGFYHNYMREKLLEMFQGSQYIESSGTKISNLGFRPDLVIINYNELIIAEIETNNKRALRKMDKIAKVLDKLKNLPIATNRNIRIIFCLLDSDDKIISKAKKYNFEIFVLDNFELKKL</sequence>
<evidence type="ECO:0000313" key="2">
    <source>
        <dbReference type="EMBL" id="CAB3288884.1"/>
    </source>
</evidence>
<dbReference type="KEGG" id="mesg:MLAUSG7_0947"/>
<accession>A0A8D6PVS5</accession>
<proteinExistence type="predicted"/>
<gene>
    <name evidence="2" type="ORF">MLAUSG7_0947</name>
</gene>